<sequence length="219" mass="24289">MTTATSTDTILDHDRSREVTGVFHSRRTLDDAVQDLLLSGFDRSDIDVSASPDELQRRLNYVAIPPSDLADLPTTPRQPFFGDDDLLGAEAVASGVLGCITAVGVAAFLALKGYDALAVAMWSILIGTVTGVMMIWPIYRLLRREKVRGLEPIAEWFGLLIWVRVRDPEKEALAQEILVRHGGHAVHVHEIDLIKTPEDLPLHSLRPDPWLSDERLGRP</sequence>
<name>A0A418VQT3_RHOPL</name>
<comment type="caution">
    <text evidence="2">The sequence shown here is derived from an EMBL/GenBank/DDBJ whole genome shotgun (WGS) entry which is preliminary data.</text>
</comment>
<keyword evidence="1" id="KW-0812">Transmembrane</keyword>
<dbReference type="RefSeq" id="WP_119854599.1">
    <property type="nucleotide sequence ID" value="NZ_QYYD01000001.1"/>
</dbReference>
<evidence type="ECO:0000256" key="1">
    <source>
        <dbReference type="SAM" id="Phobius"/>
    </source>
</evidence>
<dbReference type="EMBL" id="QYYD01000001">
    <property type="protein sequence ID" value="RJF78700.1"/>
    <property type="molecule type" value="Genomic_DNA"/>
</dbReference>
<feature type="transmembrane region" description="Helical" evidence="1">
    <location>
        <begin position="86"/>
        <end position="111"/>
    </location>
</feature>
<evidence type="ECO:0000313" key="2">
    <source>
        <dbReference type="EMBL" id="RJF78700.1"/>
    </source>
</evidence>
<reference evidence="2 3" key="1">
    <citation type="submission" date="2018-09" db="EMBL/GenBank/DDBJ databases">
        <title>Draft genome sequence of Rhodopseudomonas palustris 2.1.18.</title>
        <authorList>
            <person name="Robertson S.L."/>
            <person name="Meyer T.E."/>
            <person name="Kyndt J.A."/>
        </authorList>
    </citation>
    <scope>NUCLEOTIDE SEQUENCE [LARGE SCALE GENOMIC DNA]</scope>
    <source>
        <strain evidence="2 3">2.1.18</strain>
    </source>
</reference>
<dbReference type="Proteomes" id="UP000285523">
    <property type="component" value="Unassembled WGS sequence"/>
</dbReference>
<organism evidence="2 3">
    <name type="scientific">Rhodopseudomonas palustris</name>
    <dbReference type="NCBI Taxonomy" id="1076"/>
    <lineage>
        <taxon>Bacteria</taxon>
        <taxon>Pseudomonadati</taxon>
        <taxon>Pseudomonadota</taxon>
        <taxon>Alphaproteobacteria</taxon>
        <taxon>Hyphomicrobiales</taxon>
        <taxon>Nitrobacteraceae</taxon>
        <taxon>Rhodopseudomonas</taxon>
    </lineage>
</organism>
<protein>
    <submittedName>
        <fullName evidence="2">Uncharacterized protein</fullName>
    </submittedName>
</protein>
<gene>
    <name evidence="2" type="ORF">D4Q52_00590</name>
</gene>
<keyword evidence="1" id="KW-1133">Transmembrane helix</keyword>
<proteinExistence type="predicted"/>
<dbReference type="OrthoDB" id="8443969at2"/>
<feature type="transmembrane region" description="Helical" evidence="1">
    <location>
        <begin position="117"/>
        <end position="139"/>
    </location>
</feature>
<evidence type="ECO:0000313" key="3">
    <source>
        <dbReference type="Proteomes" id="UP000285523"/>
    </source>
</evidence>
<keyword evidence="1" id="KW-0472">Membrane</keyword>
<accession>A0A418VQT3</accession>
<dbReference type="AlphaFoldDB" id="A0A418VQT3"/>